<keyword evidence="2" id="KW-1185">Reference proteome</keyword>
<comment type="caution">
    <text evidence="1">The sequence shown here is derived from an EMBL/GenBank/DDBJ whole genome shotgun (WGS) entry which is preliminary data.</text>
</comment>
<organism evidence="1 2">
    <name type="scientific">Penicillium egyptiacum</name>
    <dbReference type="NCBI Taxonomy" id="1303716"/>
    <lineage>
        <taxon>Eukaryota</taxon>
        <taxon>Fungi</taxon>
        <taxon>Dikarya</taxon>
        <taxon>Ascomycota</taxon>
        <taxon>Pezizomycotina</taxon>
        <taxon>Eurotiomycetes</taxon>
        <taxon>Eurotiomycetidae</taxon>
        <taxon>Eurotiales</taxon>
        <taxon>Aspergillaceae</taxon>
        <taxon>Penicillium</taxon>
    </lineage>
</organism>
<dbReference type="Proteomes" id="UP001154252">
    <property type="component" value="Unassembled WGS sequence"/>
</dbReference>
<dbReference type="AlphaFoldDB" id="A0A9W4KDP1"/>
<name>A0A9W4KDP1_9EURO</name>
<dbReference type="EMBL" id="CAJVRC010000848">
    <property type="protein sequence ID" value="CAG8894275.1"/>
    <property type="molecule type" value="Genomic_DNA"/>
</dbReference>
<protein>
    <submittedName>
        <fullName evidence="1">Uncharacterized protein</fullName>
    </submittedName>
</protein>
<gene>
    <name evidence="1" type="ORF">PEGY_LOCUS3818</name>
</gene>
<sequence>MLHGFTNGETAVYDRYPHLDRAVLQCIHALSVPVRLGIPSIARTQTLNWSIQHSLCSLECAFLLNHWLQVIAQGIESSGIQTIRDDERKLLNMFLRIVREADLMVPSDCADGDANAVRRLAASTVRLWAETFKGFHVFEISHVVEESLAIVAGILDAQLGSSAW</sequence>
<reference evidence="1" key="1">
    <citation type="submission" date="2021-07" db="EMBL/GenBank/DDBJ databases">
        <authorList>
            <person name="Branca A.L. A."/>
        </authorList>
    </citation>
    <scope>NUCLEOTIDE SEQUENCE</scope>
</reference>
<evidence type="ECO:0000313" key="2">
    <source>
        <dbReference type="Proteomes" id="UP001154252"/>
    </source>
</evidence>
<accession>A0A9W4KDP1</accession>
<proteinExistence type="predicted"/>
<dbReference type="OrthoDB" id="654211at2759"/>
<evidence type="ECO:0000313" key="1">
    <source>
        <dbReference type="EMBL" id="CAG8894275.1"/>
    </source>
</evidence>